<reference evidence="1" key="1">
    <citation type="journal article" date="2012" name="Environ. Microbiol.">
        <title>Genomic content of uncultured Bacteroidetes from contrasting oceanic provinces in the North Atlantic Ocean.</title>
        <authorList>
            <person name="Gomez-Pereira P.R."/>
            <person name="Schuler M."/>
            <person name="Fuchs B.M."/>
            <person name="Bennke C."/>
            <person name="Teeling H."/>
            <person name="Waldmann J."/>
            <person name="Richter M."/>
            <person name="Barbe V."/>
            <person name="Bataille E."/>
            <person name="Glockner F.O."/>
            <person name="Amann R."/>
        </authorList>
    </citation>
    <scope>NUCLEOTIDE SEQUENCE</scope>
</reference>
<dbReference type="InterPro" id="IPR010035">
    <property type="entry name" value="Thi_S"/>
</dbReference>
<dbReference type="NCBIfam" id="TIGR01683">
    <property type="entry name" value="thiS"/>
    <property type="match status" value="1"/>
</dbReference>
<organism evidence="1">
    <name type="scientific">uncultured Flavobacteriia bacterium</name>
    <dbReference type="NCBI Taxonomy" id="212695"/>
    <lineage>
        <taxon>Bacteria</taxon>
        <taxon>Pseudomonadati</taxon>
        <taxon>Bacteroidota</taxon>
        <taxon>Flavobacteriia</taxon>
        <taxon>environmental samples</taxon>
    </lineage>
</organism>
<dbReference type="Gene3D" id="3.10.20.30">
    <property type="match status" value="1"/>
</dbReference>
<sequence>MITVNVNNQSYSFSEEILLSELLNQLNFSKKGIAVAVNNAIVSKKRWEDFKVSDEAFILIIKATQGG</sequence>
<name>H6RI89_9BACT</name>
<dbReference type="InterPro" id="IPR016155">
    <property type="entry name" value="Mopterin_synth/thiamin_S_b"/>
</dbReference>
<dbReference type="SUPFAM" id="SSF54285">
    <property type="entry name" value="MoaD/ThiS"/>
    <property type="match status" value="1"/>
</dbReference>
<accession>H6RI89</accession>
<protein>
    <submittedName>
        <fullName evidence="1">Sulfur carrier protein ThiS, thiamine biosynthesis</fullName>
    </submittedName>
</protein>
<dbReference type="PANTHER" id="PTHR34472">
    <property type="entry name" value="SULFUR CARRIER PROTEIN THIS"/>
    <property type="match status" value="1"/>
</dbReference>
<dbReference type="InterPro" id="IPR003749">
    <property type="entry name" value="ThiS/MoaD-like"/>
</dbReference>
<dbReference type="Pfam" id="PF02597">
    <property type="entry name" value="ThiS"/>
    <property type="match status" value="1"/>
</dbReference>
<dbReference type="InterPro" id="IPR012675">
    <property type="entry name" value="Beta-grasp_dom_sf"/>
</dbReference>
<dbReference type="CDD" id="cd00565">
    <property type="entry name" value="Ubl_ThiS"/>
    <property type="match status" value="1"/>
</dbReference>
<dbReference type="EMBL" id="FO117617">
    <property type="protein sequence ID" value="CCG00801.1"/>
    <property type="molecule type" value="Genomic_DNA"/>
</dbReference>
<dbReference type="PANTHER" id="PTHR34472:SF1">
    <property type="entry name" value="SULFUR CARRIER PROTEIN THIS"/>
    <property type="match status" value="1"/>
</dbReference>
<evidence type="ECO:0000313" key="1">
    <source>
        <dbReference type="EMBL" id="CCG00801.1"/>
    </source>
</evidence>
<gene>
    <name evidence="1" type="primary">thiS</name>
    <name evidence="1" type="ORF">VIS_S18BMA40023</name>
</gene>
<dbReference type="AlphaFoldDB" id="H6RI89"/>
<reference evidence="1" key="2">
    <citation type="submission" date="2012-02" db="EMBL/GenBank/DDBJ databases">
        <authorList>
            <person name="Genoscope - CEA"/>
        </authorList>
    </citation>
    <scope>NUCLEOTIDE SEQUENCE</scope>
</reference>
<proteinExistence type="predicted"/>